<dbReference type="PANTHER" id="PTHR48022">
    <property type="entry name" value="PLASTIDIC GLUCOSE TRANSPORTER 4"/>
    <property type="match status" value="1"/>
</dbReference>
<dbReference type="OrthoDB" id="2544694at2759"/>
<feature type="domain" description="Major facilitator superfamily (MFS) profile" evidence="11">
    <location>
        <begin position="1"/>
        <end position="425"/>
    </location>
</feature>
<protein>
    <recommendedName>
        <fullName evidence="11">Major facilitator superfamily (MFS) profile domain-containing protein</fullName>
    </recommendedName>
</protein>
<name>A0A427XU10_9TREE</name>
<evidence type="ECO:0000313" key="12">
    <source>
        <dbReference type="EMBL" id="RSH82330.1"/>
    </source>
</evidence>
<feature type="transmembrane region" description="Helical" evidence="10">
    <location>
        <begin position="146"/>
        <end position="167"/>
    </location>
</feature>
<dbReference type="PROSITE" id="PS50850">
    <property type="entry name" value="MFS"/>
    <property type="match status" value="1"/>
</dbReference>
<feature type="transmembrane region" description="Helical" evidence="10">
    <location>
        <begin position="303"/>
        <end position="325"/>
    </location>
</feature>
<dbReference type="InterPro" id="IPR005828">
    <property type="entry name" value="MFS_sugar_transport-like"/>
</dbReference>
<evidence type="ECO:0000256" key="7">
    <source>
        <dbReference type="ARBA" id="ARBA00049119"/>
    </source>
</evidence>
<evidence type="ECO:0000256" key="2">
    <source>
        <dbReference type="ARBA" id="ARBA00010992"/>
    </source>
</evidence>
<dbReference type="Pfam" id="PF00083">
    <property type="entry name" value="Sugar_tr"/>
    <property type="match status" value="1"/>
</dbReference>
<dbReference type="InterPro" id="IPR003663">
    <property type="entry name" value="Sugar/inositol_transpt"/>
</dbReference>
<evidence type="ECO:0000313" key="13">
    <source>
        <dbReference type="Proteomes" id="UP000279236"/>
    </source>
</evidence>
<feature type="transmembrane region" description="Helical" evidence="10">
    <location>
        <begin position="26"/>
        <end position="49"/>
    </location>
</feature>
<evidence type="ECO:0000256" key="6">
    <source>
        <dbReference type="ARBA" id="ARBA00023136"/>
    </source>
</evidence>
<dbReference type="GO" id="GO:0005351">
    <property type="term" value="F:carbohydrate:proton symporter activity"/>
    <property type="evidence" value="ECO:0007669"/>
    <property type="project" value="TreeGrafter"/>
</dbReference>
<dbReference type="GeneID" id="39591840"/>
<keyword evidence="4 10" id="KW-0812">Transmembrane</keyword>
<evidence type="ECO:0000256" key="10">
    <source>
        <dbReference type="SAM" id="Phobius"/>
    </source>
</evidence>
<gene>
    <name evidence="12" type="ORF">EHS24_007297</name>
</gene>
<dbReference type="InterPro" id="IPR005829">
    <property type="entry name" value="Sugar_transporter_CS"/>
</dbReference>
<keyword evidence="6 10" id="KW-0472">Membrane</keyword>
<feature type="transmembrane region" description="Helical" evidence="10">
    <location>
        <begin position="83"/>
        <end position="103"/>
    </location>
</feature>
<comment type="catalytic activity">
    <reaction evidence="7">
        <text>myo-inositol(out) + H(+)(out) = myo-inositol(in) + H(+)(in)</text>
        <dbReference type="Rhea" id="RHEA:60364"/>
        <dbReference type="ChEBI" id="CHEBI:15378"/>
        <dbReference type="ChEBI" id="CHEBI:17268"/>
    </reaction>
</comment>
<dbReference type="NCBIfam" id="TIGR00879">
    <property type="entry name" value="SP"/>
    <property type="match status" value="1"/>
</dbReference>
<dbReference type="PRINTS" id="PR00171">
    <property type="entry name" value="SUGRTRNSPORT"/>
</dbReference>
<dbReference type="InterPro" id="IPR050360">
    <property type="entry name" value="MFS_Sugar_Transporters"/>
</dbReference>
<feature type="transmembrane region" description="Helical" evidence="10">
    <location>
        <begin position="402"/>
        <end position="421"/>
    </location>
</feature>
<feature type="transmembrane region" description="Helical" evidence="10">
    <location>
        <begin position="272"/>
        <end position="291"/>
    </location>
</feature>
<comment type="subcellular location">
    <subcellularLocation>
        <location evidence="1">Membrane</location>
        <topology evidence="1">Multi-pass membrane protein</topology>
    </subcellularLocation>
</comment>
<dbReference type="RefSeq" id="XP_028476562.1">
    <property type="nucleotide sequence ID" value="XM_028622669.1"/>
</dbReference>
<evidence type="ECO:0000256" key="3">
    <source>
        <dbReference type="ARBA" id="ARBA00022448"/>
    </source>
</evidence>
<dbReference type="Gene3D" id="1.20.1250.20">
    <property type="entry name" value="MFS general substrate transporter like domains"/>
    <property type="match status" value="1"/>
</dbReference>
<evidence type="ECO:0000256" key="9">
    <source>
        <dbReference type="SAM" id="MobiDB-lite"/>
    </source>
</evidence>
<feature type="transmembrane region" description="Helical" evidence="10">
    <location>
        <begin position="56"/>
        <end position="77"/>
    </location>
</feature>
<dbReference type="GO" id="GO:0016020">
    <property type="term" value="C:membrane"/>
    <property type="evidence" value="ECO:0007669"/>
    <property type="project" value="UniProtKB-SubCell"/>
</dbReference>
<keyword evidence="3 8" id="KW-0813">Transport</keyword>
<comment type="caution">
    <text evidence="12">The sequence shown here is derived from an EMBL/GenBank/DDBJ whole genome shotgun (WGS) entry which is preliminary data.</text>
</comment>
<keyword evidence="13" id="KW-1185">Reference proteome</keyword>
<evidence type="ECO:0000256" key="4">
    <source>
        <dbReference type="ARBA" id="ARBA00022692"/>
    </source>
</evidence>
<feature type="transmembrane region" description="Helical" evidence="10">
    <location>
        <begin position="337"/>
        <end position="359"/>
    </location>
</feature>
<accession>A0A427XU10</accession>
<evidence type="ECO:0000256" key="8">
    <source>
        <dbReference type="RuleBase" id="RU003346"/>
    </source>
</evidence>
<dbReference type="PROSITE" id="PS00217">
    <property type="entry name" value="SUGAR_TRANSPORT_2"/>
    <property type="match status" value="1"/>
</dbReference>
<dbReference type="AlphaFoldDB" id="A0A427XU10"/>
<dbReference type="Proteomes" id="UP000279236">
    <property type="component" value="Unassembled WGS sequence"/>
</dbReference>
<evidence type="ECO:0000259" key="11">
    <source>
        <dbReference type="PROSITE" id="PS50850"/>
    </source>
</evidence>
<evidence type="ECO:0000256" key="1">
    <source>
        <dbReference type="ARBA" id="ARBA00004141"/>
    </source>
</evidence>
<feature type="transmembrane region" description="Helical" evidence="10">
    <location>
        <begin position="237"/>
        <end position="260"/>
    </location>
</feature>
<dbReference type="PANTHER" id="PTHR48022:SF28">
    <property type="entry name" value="MAJOR FACILITATOR SUPERFAMILY (MFS) PROFILE DOMAIN-CONTAINING PROTEIN-RELATED"/>
    <property type="match status" value="1"/>
</dbReference>
<dbReference type="EMBL" id="RSCE01000005">
    <property type="protein sequence ID" value="RSH82330.1"/>
    <property type="molecule type" value="Genomic_DNA"/>
</dbReference>
<reference evidence="12 13" key="1">
    <citation type="submission" date="2018-11" db="EMBL/GenBank/DDBJ databases">
        <title>Genome sequence of Apiotrichum porosum DSM 27194.</title>
        <authorList>
            <person name="Aliyu H."/>
            <person name="Gorte O."/>
            <person name="Ochsenreither K."/>
        </authorList>
    </citation>
    <scope>NUCLEOTIDE SEQUENCE [LARGE SCALE GENOMIC DNA]</scope>
    <source>
        <strain evidence="12 13">DSM 27194</strain>
    </source>
</reference>
<evidence type="ECO:0000256" key="5">
    <source>
        <dbReference type="ARBA" id="ARBA00022989"/>
    </source>
</evidence>
<organism evidence="12 13">
    <name type="scientific">Apiotrichum porosum</name>
    <dbReference type="NCBI Taxonomy" id="105984"/>
    <lineage>
        <taxon>Eukaryota</taxon>
        <taxon>Fungi</taxon>
        <taxon>Dikarya</taxon>
        <taxon>Basidiomycota</taxon>
        <taxon>Agaricomycotina</taxon>
        <taxon>Tremellomycetes</taxon>
        <taxon>Trichosporonales</taxon>
        <taxon>Trichosporonaceae</taxon>
        <taxon>Apiotrichum</taxon>
    </lineage>
</organism>
<comment type="similarity">
    <text evidence="2 8">Belongs to the major facilitator superfamily. Sugar transporter (TC 2.A.1.1) family.</text>
</comment>
<keyword evidence="5 10" id="KW-1133">Transmembrane helix</keyword>
<dbReference type="FunFam" id="1.20.1250.20:FF:000134">
    <property type="entry name" value="MFS sugar transporter protein"/>
    <property type="match status" value="1"/>
</dbReference>
<feature type="transmembrane region" description="Helical" evidence="10">
    <location>
        <begin position="115"/>
        <end position="134"/>
    </location>
</feature>
<dbReference type="SUPFAM" id="SSF103473">
    <property type="entry name" value="MFS general substrate transporter"/>
    <property type="match status" value="1"/>
</dbReference>
<proteinExistence type="inferred from homology"/>
<dbReference type="InterPro" id="IPR036259">
    <property type="entry name" value="MFS_trans_sf"/>
</dbReference>
<dbReference type="InterPro" id="IPR020846">
    <property type="entry name" value="MFS_dom"/>
</dbReference>
<sequence>MGGVINTSGFLNTFGLAADTAHNSNMLGTITAMYEIGCCAGSLACAIIGEMLGRRYTILLGTCIMLGGTAFQCAVSTPGAMIGARIFAGLGMGFINSTAPVFQAEISPSATRGRFVCFQLTLLNFGIMLAYWVGYGFTELDSPWGWRVAVALQACFQIPMAVLCLLVPESPRWLASHNKSAESLSVIARLAGRAEDDPDVQALHSEICTVVEFERSIGSGTWSDLVKSDAIHSRRRFLIACSIQFFQQAGGINALIYYGGTMLTAAGLDSKMSSLISGVMFTWFFLASFIPWGLIDTVGRRKLLLVCISLMVVCFAVQAGMVSMVEKTNSKAAGGVATFFLFAYLGLFTTGFQAIVWVYPSEMLPLRLRAKGSAISTACNWITNYAIVQVTPIGMRNIGYKFYIVFALINASFLPFIYWFYPETKGLVLEDIDALFTGDISGPASRMRYDHPTADANDHGSKMDYEHNDNKVSV</sequence>
<feature type="region of interest" description="Disordered" evidence="9">
    <location>
        <begin position="451"/>
        <end position="474"/>
    </location>
</feature>